<comment type="similarity">
    <text evidence="1 7">Belongs to the peptidase M3 family.</text>
</comment>
<dbReference type="EMBL" id="CP014228">
    <property type="protein sequence ID" value="AMD88058.1"/>
    <property type="molecule type" value="Genomic_DNA"/>
</dbReference>
<dbReference type="Gene3D" id="1.10.1370.10">
    <property type="entry name" value="Neurolysin, domain 3"/>
    <property type="match status" value="1"/>
</dbReference>
<dbReference type="STRING" id="111015.AXF14_11335"/>
<dbReference type="InterPro" id="IPR034005">
    <property type="entry name" value="M3A_DCP"/>
</dbReference>
<dbReference type="Pfam" id="PF01432">
    <property type="entry name" value="Peptidase_M3"/>
    <property type="match status" value="1"/>
</dbReference>
<sequence length="697" mass="76666">MSVTPDTSATAGGAPAPESLPDSNSLARPWSLDLGLPDFTAVRHEDIEPAVRAGMAEQRAQWEAVATSAERPTIANTIEPVQRAGELLERALTVLYSLTSTTDCPDLDELEERLGPDLSAHYDAYRLDPRVYRRFKELDDLVSAARDAGTDPVDADGAVVDSETARLIRLAVEDFERQGVALTGADADRLREINARLTTLSTKVGTRIADAMHEADVANFTQTPDLATTVPHEARVALLDRAKGRNLSGEHDTRALILEEVALRAERARLLGYEHHAALVASESAARTTPAVTAMLGQLTAPAMANARRDARVYAARMAADPATLPGEEFGAADWSRYEEAERKERFGVDDAVLAPYLELSRVVEDGVFMAANRLYGLTFHERPDLAKHMYDPDMRVWEVRDGGSEETGADAPLLGLFVGDYYARKGKEGGAWMNNLVDQSHLLGRRPVIINCLNIIKPESGPTLLTWDNVITAFHEFGHALHGLFADTRWPSESGTSVPRDVVEFPSQFNEQWALHPEVLASYAKHVDTGEPLPAEIAEQLRSQGAFGQGYATTEYLGATLIDQHWHTLAPEDVPTDPEQVEAFEHAALAEEGIDDALVPPRYRTTYFQHAFAGGYSAAYYAYIWSEVMDADATEWFRTDGEGAKDGDLGLNREAGERFRREFLSRGDSRDPAESYRAFTGRDPEIGPLLRRRGLA</sequence>
<evidence type="ECO:0000256" key="4">
    <source>
        <dbReference type="ARBA" id="ARBA00022801"/>
    </source>
</evidence>
<evidence type="ECO:0000256" key="6">
    <source>
        <dbReference type="ARBA" id="ARBA00023049"/>
    </source>
</evidence>
<evidence type="ECO:0000313" key="11">
    <source>
        <dbReference type="Proteomes" id="UP000065220"/>
    </source>
</evidence>
<dbReference type="GO" id="GO:0046872">
    <property type="term" value="F:metal ion binding"/>
    <property type="evidence" value="ECO:0007669"/>
    <property type="project" value="UniProtKB-UniRule"/>
</dbReference>
<dbReference type="Gene3D" id="1.10.1370.40">
    <property type="match status" value="1"/>
</dbReference>
<proteinExistence type="inferred from homology"/>
<evidence type="ECO:0000256" key="1">
    <source>
        <dbReference type="ARBA" id="ARBA00006040"/>
    </source>
</evidence>
<evidence type="ECO:0000256" key="7">
    <source>
        <dbReference type="RuleBase" id="RU003435"/>
    </source>
</evidence>
<evidence type="ECO:0000313" key="10">
    <source>
        <dbReference type="EMBL" id="AMD88058.1"/>
    </source>
</evidence>
<dbReference type="GO" id="GO:0006508">
    <property type="term" value="P:proteolysis"/>
    <property type="evidence" value="ECO:0007669"/>
    <property type="project" value="UniProtKB-KW"/>
</dbReference>
<keyword evidence="3 7" id="KW-0479">Metal-binding</keyword>
<gene>
    <name evidence="10" type="ORF">AXF14_11335</name>
</gene>
<dbReference type="InterPro" id="IPR024077">
    <property type="entry name" value="Neurolysin/TOP_dom2"/>
</dbReference>
<dbReference type="CDD" id="cd06456">
    <property type="entry name" value="M3A_DCP"/>
    <property type="match status" value="1"/>
</dbReference>
<dbReference type="Gene3D" id="3.40.390.10">
    <property type="entry name" value="Collagenase (Catalytic Domain)"/>
    <property type="match status" value="1"/>
</dbReference>
<dbReference type="SUPFAM" id="SSF55486">
    <property type="entry name" value="Metalloproteases ('zincins'), catalytic domain"/>
    <property type="match status" value="1"/>
</dbReference>
<dbReference type="InterPro" id="IPR001567">
    <property type="entry name" value="Pept_M3A_M3B_dom"/>
</dbReference>
<feature type="domain" description="Peptidase M3A/M3B catalytic" evidence="9">
    <location>
        <begin position="250"/>
        <end position="695"/>
    </location>
</feature>
<dbReference type="AlphaFoldDB" id="A0A0X8JFT8"/>
<evidence type="ECO:0000256" key="3">
    <source>
        <dbReference type="ARBA" id="ARBA00022723"/>
    </source>
</evidence>
<dbReference type="GO" id="GO:0004222">
    <property type="term" value="F:metalloendopeptidase activity"/>
    <property type="evidence" value="ECO:0007669"/>
    <property type="project" value="InterPro"/>
</dbReference>
<keyword evidence="6 7" id="KW-0482">Metalloprotease</keyword>
<accession>A0A0X8JFT8</accession>
<comment type="cofactor">
    <cofactor evidence="7">
        <name>Zn(2+)</name>
        <dbReference type="ChEBI" id="CHEBI:29105"/>
    </cofactor>
    <text evidence="7">Binds 1 zinc ion.</text>
</comment>
<dbReference type="RefSeq" id="WP_067943307.1">
    <property type="nucleotide sequence ID" value="NZ_CP014228.1"/>
</dbReference>
<organism evidence="10 11">
    <name type="scientific">Actinomyces radicidentis</name>
    <dbReference type="NCBI Taxonomy" id="111015"/>
    <lineage>
        <taxon>Bacteria</taxon>
        <taxon>Bacillati</taxon>
        <taxon>Actinomycetota</taxon>
        <taxon>Actinomycetes</taxon>
        <taxon>Actinomycetales</taxon>
        <taxon>Actinomycetaceae</taxon>
        <taxon>Actinomyces</taxon>
    </lineage>
</organism>
<evidence type="ECO:0000256" key="2">
    <source>
        <dbReference type="ARBA" id="ARBA00022670"/>
    </source>
</evidence>
<dbReference type="Proteomes" id="UP000065220">
    <property type="component" value="Chromosome"/>
</dbReference>
<feature type="region of interest" description="Disordered" evidence="8">
    <location>
        <begin position="666"/>
        <end position="688"/>
    </location>
</feature>
<evidence type="ECO:0000256" key="5">
    <source>
        <dbReference type="ARBA" id="ARBA00022833"/>
    </source>
</evidence>
<keyword evidence="11" id="KW-1185">Reference proteome</keyword>
<evidence type="ECO:0000259" key="9">
    <source>
        <dbReference type="Pfam" id="PF01432"/>
    </source>
</evidence>
<feature type="compositionally biased region" description="Basic and acidic residues" evidence="8">
    <location>
        <begin position="666"/>
        <end position="686"/>
    </location>
</feature>
<dbReference type="OrthoDB" id="9773538at2"/>
<evidence type="ECO:0000256" key="8">
    <source>
        <dbReference type="SAM" id="MobiDB-lite"/>
    </source>
</evidence>
<dbReference type="PANTHER" id="PTHR43660:SF1">
    <property type="entry name" value="DIPEPTIDYL CARBOXYPEPTIDASE"/>
    <property type="match status" value="1"/>
</dbReference>
<feature type="compositionally biased region" description="Polar residues" evidence="8">
    <location>
        <begin position="1"/>
        <end position="10"/>
    </location>
</feature>
<protein>
    <submittedName>
        <fullName evidence="10">Peptidyl-dipeptidase</fullName>
    </submittedName>
</protein>
<name>A0A0X8JFT8_ACTRD</name>
<dbReference type="InterPro" id="IPR045090">
    <property type="entry name" value="Pept_M3A_M3B"/>
</dbReference>
<keyword evidence="4 7" id="KW-0378">Hydrolase</keyword>
<keyword evidence="2 7" id="KW-0645">Protease</keyword>
<keyword evidence="5 7" id="KW-0862">Zinc</keyword>
<dbReference type="KEGG" id="ard:AXF14_11335"/>
<dbReference type="PANTHER" id="PTHR43660">
    <property type="entry name" value="DIPEPTIDYL CARBOXYPEPTIDASE"/>
    <property type="match status" value="1"/>
</dbReference>
<dbReference type="InterPro" id="IPR024079">
    <property type="entry name" value="MetalloPept_cat_dom_sf"/>
</dbReference>
<reference evidence="11" key="1">
    <citation type="submission" date="2016-02" db="EMBL/GenBank/DDBJ databases">
        <authorList>
            <person name="Holder M.E."/>
            <person name="Ajami N.J."/>
            <person name="Petrosino J.F."/>
        </authorList>
    </citation>
    <scope>NUCLEOTIDE SEQUENCE [LARGE SCALE GENOMIC DNA]</scope>
    <source>
        <strain evidence="11">CCUG 36733</strain>
    </source>
</reference>
<feature type="region of interest" description="Disordered" evidence="8">
    <location>
        <begin position="1"/>
        <end position="25"/>
    </location>
</feature>